<dbReference type="Pfam" id="PF25790">
    <property type="entry name" value="BCD1"/>
    <property type="match status" value="1"/>
</dbReference>
<evidence type="ECO:0000256" key="5">
    <source>
        <dbReference type="ARBA" id="ARBA00049598"/>
    </source>
</evidence>
<evidence type="ECO:0000256" key="4">
    <source>
        <dbReference type="ARBA" id="ARBA00022833"/>
    </source>
</evidence>
<dbReference type="PROSITE" id="PS51083">
    <property type="entry name" value="ZF_HIT"/>
    <property type="match status" value="1"/>
</dbReference>
<evidence type="ECO:0000256" key="3">
    <source>
        <dbReference type="ARBA" id="ARBA00022771"/>
    </source>
</evidence>
<dbReference type="GeneID" id="108618588"/>
<dbReference type="SUPFAM" id="SSF144232">
    <property type="entry name" value="HIT/MYND zinc finger-like"/>
    <property type="match status" value="1"/>
</dbReference>
<reference evidence="10" key="2">
    <citation type="journal article" date="2016" name="G3 (Bethesda)">
        <title>Genome Evolution in Three Species of Cactophilic Drosophila.</title>
        <authorList>
            <person name="Sanchez-Flores A."/>
            <person name="Penazola F."/>
            <person name="Carpinteyro-Ponce J."/>
            <person name="Nazario-Yepiz N."/>
            <person name="Abreu-Goodger C."/>
            <person name="Machado C.A."/>
            <person name="Markow T.A."/>
        </authorList>
    </citation>
    <scope>NUCLEOTIDE SEQUENCE [LARGE SCALE GENOMIC DNA]</scope>
</reference>
<evidence type="ECO:0000256" key="8">
    <source>
        <dbReference type="SAM" id="MobiDB-lite"/>
    </source>
</evidence>
<comment type="function">
    <text evidence="5">Required for box C/D snoRNAs accumulation involved in snoRNA processing, snoRNA transport to the nucleolus and ribosome biogenesis.</text>
</comment>
<feature type="compositionally biased region" description="Acidic residues" evidence="8">
    <location>
        <begin position="266"/>
        <end position="275"/>
    </location>
</feature>
<dbReference type="PANTHER" id="PTHR13483">
    <property type="entry name" value="BOX C_D SNORNA PROTEIN 1-RELATED"/>
    <property type="match status" value="1"/>
</dbReference>
<evidence type="ECO:0000259" key="9">
    <source>
        <dbReference type="PROSITE" id="PS51083"/>
    </source>
</evidence>
<evidence type="ECO:0000313" key="10">
    <source>
        <dbReference type="Proteomes" id="UP000694904"/>
    </source>
</evidence>
<keyword evidence="3 7" id="KW-0863">Zinc-finger</keyword>
<feature type="compositionally biased region" description="Basic and acidic residues" evidence="8">
    <location>
        <begin position="287"/>
        <end position="313"/>
    </location>
</feature>
<evidence type="ECO:0000256" key="2">
    <source>
        <dbReference type="ARBA" id="ARBA00022723"/>
    </source>
</evidence>
<dbReference type="PANTHER" id="PTHR13483:SF3">
    <property type="entry name" value="BOX C_D SNORNA PROTEIN 1"/>
    <property type="match status" value="1"/>
</dbReference>
<keyword evidence="1" id="KW-0597">Phosphoprotein</keyword>
<name>A0ABM1PSH0_DROAR</name>
<keyword evidence="2" id="KW-0479">Metal-binding</keyword>
<keyword evidence="10" id="KW-1185">Reference proteome</keyword>
<keyword evidence="4" id="KW-0862">Zinc</keyword>
<organism evidence="10 11">
    <name type="scientific">Drosophila arizonae</name>
    <name type="common">Fruit fly</name>
    <dbReference type="NCBI Taxonomy" id="7263"/>
    <lineage>
        <taxon>Eukaryota</taxon>
        <taxon>Metazoa</taxon>
        <taxon>Ecdysozoa</taxon>
        <taxon>Arthropoda</taxon>
        <taxon>Hexapoda</taxon>
        <taxon>Insecta</taxon>
        <taxon>Pterygota</taxon>
        <taxon>Neoptera</taxon>
        <taxon>Endopterygota</taxon>
        <taxon>Diptera</taxon>
        <taxon>Brachycera</taxon>
        <taxon>Muscomorpha</taxon>
        <taxon>Ephydroidea</taxon>
        <taxon>Drosophilidae</taxon>
        <taxon>Drosophila</taxon>
    </lineage>
</organism>
<comment type="similarity">
    <text evidence="6">Belongs to the BCD1 family.</text>
</comment>
<dbReference type="InterPro" id="IPR007529">
    <property type="entry name" value="Znf_HIT"/>
</dbReference>
<dbReference type="RefSeq" id="XP_017870156.1">
    <property type="nucleotide sequence ID" value="XM_018014667.1"/>
</dbReference>
<dbReference type="Gene3D" id="3.30.60.190">
    <property type="match status" value="1"/>
</dbReference>
<sequence>MTETTDVPASSQISRLGNCEVCARQPARYACPKCEVKTCCLTCVQIHKRELECDGKRDRTKFMPMSEMTEREFMSDYCFLEECTRYAEHRKKDPCKRYTQQQRQLPLPLYRLRNAAAERGTRLQFMLANFSRHKENRTYLHWKERCIYWQVEWLFVHMDSETPTRFVEKRCSEQQTLEELLEKYLDIQQDLASRHRKVLQHHQTAGIGELSLWLRAEGVKRSGQRCYSLASYRTLGSSLAGKTIVEYPTIYVSYEQRPPAGLEAIDSDEEEEEAAGTDPQPTAAKRSKTEAADPTERAEPPEPEEPEKPKKQLPELLDLYSLADSFGVDNSPESSSSSSSDDELLSVNENVDN</sequence>
<dbReference type="CDD" id="cd23023">
    <property type="entry name" value="zf-HIT_BCD1"/>
    <property type="match status" value="1"/>
</dbReference>
<evidence type="ECO:0000256" key="7">
    <source>
        <dbReference type="PROSITE-ProRule" id="PRU00453"/>
    </source>
</evidence>
<accession>A0ABM1PSH0</accession>
<reference evidence="10" key="1">
    <citation type="journal article" date="1997" name="Nucleic Acids Res.">
        <title>tRNAscan-SE: a program for improved detection of transfer RNA genes in genomic sequence.</title>
        <authorList>
            <person name="Lowe T.M."/>
            <person name="Eddy S.R."/>
        </authorList>
    </citation>
    <scope>NUCLEOTIDE SEQUENCE [LARGE SCALE GENOMIC DNA]</scope>
</reference>
<dbReference type="InterPro" id="IPR051639">
    <property type="entry name" value="BCD1"/>
</dbReference>
<feature type="domain" description="HIT-type" evidence="9">
    <location>
        <begin position="19"/>
        <end position="53"/>
    </location>
</feature>
<protein>
    <submittedName>
        <fullName evidence="11">Box C/D snoRNA protein 1</fullName>
    </submittedName>
</protein>
<evidence type="ECO:0000256" key="6">
    <source>
        <dbReference type="ARBA" id="ARBA00049654"/>
    </source>
</evidence>
<dbReference type="Pfam" id="PF04438">
    <property type="entry name" value="zf-HIT"/>
    <property type="match status" value="1"/>
</dbReference>
<evidence type="ECO:0000313" key="11">
    <source>
        <dbReference type="RefSeq" id="XP_017870156.1"/>
    </source>
</evidence>
<dbReference type="Proteomes" id="UP000694904">
    <property type="component" value="Chromosome X"/>
</dbReference>
<feature type="region of interest" description="Disordered" evidence="8">
    <location>
        <begin position="266"/>
        <end position="353"/>
    </location>
</feature>
<dbReference type="InterPro" id="IPR057721">
    <property type="entry name" value="BCD1_alpha/beta"/>
</dbReference>
<reference evidence="11" key="3">
    <citation type="submission" date="2025-08" db="UniProtKB">
        <authorList>
            <consortium name="RefSeq"/>
        </authorList>
    </citation>
    <scope>IDENTIFICATION</scope>
    <source>
        <tissue evidence="11">Whole organism</tissue>
    </source>
</reference>
<proteinExistence type="inferred from homology"/>
<gene>
    <name evidence="11" type="primary">LOC108618588</name>
</gene>
<evidence type="ECO:0000256" key="1">
    <source>
        <dbReference type="ARBA" id="ARBA00022553"/>
    </source>
</evidence>